<organism evidence="2 3">
    <name type="scientific">Mytilus coruscus</name>
    <name type="common">Sea mussel</name>
    <dbReference type="NCBI Taxonomy" id="42192"/>
    <lineage>
        <taxon>Eukaryota</taxon>
        <taxon>Metazoa</taxon>
        <taxon>Spiralia</taxon>
        <taxon>Lophotrochozoa</taxon>
        <taxon>Mollusca</taxon>
        <taxon>Bivalvia</taxon>
        <taxon>Autobranchia</taxon>
        <taxon>Pteriomorphia</taxon>
        <taxon>Mytilida</taxon>
        <taxon>Mytiloidea</taxon>
        <taxon>Mytilidae</taxon>
        <taxon>Mytilinae</taxon>
        <taxon>Mytilus</taxon>
    </lineage>
</organism>
<gene>
    <name evidence="2" type="ORF">MCOR_40619</name>
</gene>
<keyword evidence="3" id="KW-1185">Reference proteome</keyword>
<evidence type="ECO:0008006" key="4">
    <source>
        <dbReference type="Google" id="ProtNLM"/>
    </source>
</evidence>
<accession>A0A6J8DEK7</accession>
<evidence type="ECO:0000313" key="3">
    <source>
        <dbReference type="Proteomes" id="UP000507470"/>
    </source>
</evidence>
<proteinExistence type="predicted"/>
<dbReference type="Proteomes" id="UP000507470">
    <property type="component" value="Unassembled WGS sequence"/>
</dbReference>
<dbReference type="EMBL" id="CACVKT020007353">
    <property type="protein sequence ID" value="CAC5407113.1"/>
    <property type="molecule type" value="Genomic_DNA"/>
</dbReference>
<feature type="compositionally biased region" description="Basic residues" evidence="1">
    <location>
        <begin position="244"/>
        <end position="254"/>
    </location>
</feature>
<evidence type="ECO:0000313" key="2">
    <source>
        <dbReference type="EMBL" id="CAC5407113.1"/>
    </source>
</evidence>
<dbReference type="AlphaFoldDB" id="A0A6J8DEK7"/>
<evidence type="ECO:0000256" key="1">
    <source>
        <dbReference type="SAM" id="MobiDB-lite"/>
    </source>
</evidence>
<name>A0A6J8DEK7_MYTCO</name>
<protein>
    <recommendedName>
        <fullName evidence="4">SWIM-type domain-containing protein</fullName>
    </recommendedName>
</protein>
<feature type="region of interest" description="Disordered" evidence="1">
    <location>
        <begin position="244"/>
        <end position="264"/>
    </location>
</feature>
<sequence length="292" mass="33267">MKRKRKDESGPDFGYLTAQIREEEFVRDWNMWGEIGLDGLFSSNRVESIHDNLKDWITRTEKIYYAVLNVKVEEHVKVQMQEFELSGNGYGSYDLSSEFGHLRQERHIWNGLSQTERKKALDEFRMSKPKQIRFSNETDAAEENYTPGLTIRYDKKTIFSGVGKDFLKELWSRADALIRSITTTSKGRVVCNDCPVYNNVKICSHAVAGADFLGVLAKYIAWRSKEIVANALSDIIFEGARGGKKKISKPRRGGRAPVAATSVREETSVHRPPLRVSVGDFRLLQLLSQTLV</sequence>
<reference evidence="2 3" key="1">
    <citation type="submission" date="2020-06" db="EMBL/GenBank/DDBJ databases">
        <authorList>
            <person name="Li R."/>
            <person name="Bekaert M."/>
        </authorList>
    </citation>
    <scope>NUCLEOTIDE SEQUENCE [LARGE SCALE GENOMIC DNA]</scope>
    <source>
        <strain evidence="3">wild</strain>
    </source>
</reference>